<dbReference type="Proteomes" id="UP000268162">
    <property type="component" value="Unassembled WGS sequence"/>
</dbReference>
<evidence type="ECO:0000256" key="1">
    <source>
        <dbReference type="SAM" id="MobiDB-lite"/>
    </source>
</evidence>
<organism evidence="2 3">
    <name type="scientific">Dimargaris cristalligena</name>
    <dbReference type="NCBI Taxonomy" id="215637"/>
    <lineage>
        <taxon>Eukaryota</taxon>
        <taxon>Fungi</taxon>
        <taxon>Fungi incertae sedis</taxon>
        <taxon>Zoopagomycota</taxon>
        <taxon>Kickxellomycotina</taxon>
        <taxon>Dimargaritomycetes</taxon>
        <taxon>Dimargaritales</taxon>
        <taxon>Dimargaritaceae</taxon>
        <taxon>Dimargaris</taxon>
    </lineage>
</organism>
<sequence>MATPNPLERGGDRPRSLFNFSSLAPSLPTPSPTASVALYKPTPVGPTDKMAAPHTPAPTPPHCRSPSVRSTAPRKSPALGPRECQPPIFVYLPVSLTDRADLVDEHVRVALDLTLAEAVPSEAVAQYHWKKDRLGISLYSPEMVFNVVTCPFLVGGKRYSWFSSGVEIRPIAICDVPSSFPLTQLQEALRRWGHFNDAHRQLDYKGRWWGKWVGLLYLKEGKVLPNSIYVFGFAAMPVQPLDEAVSCTQCHVIGKHSCVCPPPAAPVPAIVFKNEKITAAPSPAGPSASSRPHPS</sequence>
<reference evidence="3" key="1">
    <citation type="journal article" date="2018" name="Nat. Microbiol.">
        <title>Leveraging single-cell genomics to expand the fungal tree of life.</title>
        <authorList>
            <person name="Ahrendt S.R."/>
            <person name="Quandt C.A."/>
            <person name="Ciobanu D."/>
            <person name="Clum A."/>
            <person name="Salamov A."/>
            <person name="Andreopoulos B."/>
            <person name="Cheng J.F."/>
            <person name="Woyke T."/>
            <person name="Pelin A."/>
            <person name="Henrissat B."/>
            <person name="Reynolds N.K."/>
            <person name="Benny G.L."/>
            <person name="Smith M.E."/>
            <person name="James T.Y."/>
            <person name="Grigoriev I.V."/>
        </authorList>
    </citation>
    <scope>NUCLEOTIDE SEQUENCE [LARGE SCALE GENOMIC DNA]</scope>
    <source>
        <strain evidence="3">RSA 468</strain>
    </source>
</reference>
<gene>
    <name evidence="2" type="ORF">BJ085DRAFT_32063</name>
</gene>
<evidence type="ECO:0000313" key="3">
    <source>
        <dbReference type="Proteomes" id="UP000268162"/>
    </source>
</evidence>
<proteinExistence type="predicted"/>
<keyword evidence="3" id="KW-1185">Reference proteome</keyword>
<dbReference type="AlphaFoldDB" id="A0A4P9ZLX3"/>
<name>A0A4P9ZLX3_9FUNG</name>
<protein>
    <submittedName>
        <fullName evidence="2">Uncharacterized protein</fullName>
    </submittedName>
</protein>
<feature type="region of interest" description="Disordered" evidence="1">
    <location>
        <begin position="1"/>
        <end position="80"/>
    </location>
</feature>
<dbReference type="EMBL" id="ML003357">
    <property type="protein sequence ID" value="RKP34108.1"/>
    <property type="molecule type" value="Genomic_DNA"/>
</dbReference>
<accession>A0A4P9ZLX3</accession>
<evidence type="ECO:0000313" key="2">
    <source>
        <dbReference type="EMBL" id="RKP34108.1"/>
    </source>
</evidence>